<evidence type="ECO:0000313" key="1">
    <source>
        <dbReference type="EMBL" id="CAE0241557.1"/>
    </source>
</evidence>
<organism evidence="1">
    <name type="scientific">Palpitomonas bilix</name>
    <dbReference type="NCBI Taxonomy" id="652834"/>
    <lineage>
        <taxon>Eukaryota</taxon>
        <taxon>Eukaryota incertae sedis</taxon>
    </lineage>
</organism>
<dbReference type="EMBL" id="HBIB01006066">
    <property type="protein sequence ID" value="CAE0241557.1"/>
    <property type="molecule type" value="Transcribed_RNA"/>
</dbReference>
<gene>
    <name evidence="1" type="ORF">PBIL07802_LOCUS3719</name>
</gene>
<protein>
    <submittedName>
        <fullName evidence="1">Uncharacterized protein</fullName>
    </submittedName>
</protein>
<dbReference type="AlphaFoldDB" id="A0A7S3G203"/>
<name>A0A7S3G203_9EUKA</name>
<sequence>MHRMFASQSRPKSPFVGLRNGLCWSILRIAITKLTFEGMVKLGMFPEAKSLVFRIINPLVDVMERLGIPISLKHEETLSHSITRLLLLSMGIRMTHSLVLPWRMLCASPLASQTHPLRYLSRKARTPLFLRGFTSWIRVPPGPLKNIISGASTIASNVVLQPFILSDTLILTAGICLA</sequence>
<reference evidence="1" key="1">
    <citation type="submission" date="2021-01" db="EMBL/GenBank/DDBJ databases">
        <authorList>
            <person name="Corre E."/>
            <person name="Pelletier E."/>
            <person name="Niang G."/>
            <person name="Scheremetjew M."/>
            <person name="Finn R."/>
            <person name="Kale V."/>
            <person name="Holt S."/>
            <person name="Cochrane G."/>
            <person name="Meng A."/>
            <person name="Brown T."/>
            <person name="Cohen L."/>
        </authorList>
    </citation>
    <scope>NUCLEOTIDE SEQUENCE</scope>
    <source>
        <strain evidence="1">NIES-2562</strain>
    </source>
</reference>
<accession>A0A7S3G203</accession>
<proteinExistence type="predicted"/>